<feature type="compositionally biased region" description="Low complexity" evidence="1">
    <location>
        <begin position="191"/>
        <end position="202"/>
    </location>
</feature>
<dbReference type="EMBL" id="CAUYUE010000018">
    <property type="protein sequence ID" value="CAK0787939.1"/>
    <property type="molecule type" value="Genomic_DNA"/>
</dbReference>
<accession>A0AAV1IPK6</accession>
<evidence type="ECO:0000313" key="2">
    <source>
        <dbReference type="EMBL" id="CAK0787939.1"/>
    </source>
</evidence>
<name>A0AAV1IPK6_9CHLO</name>
<feature type="compositionally biased region" description="Basic and acidic residues" evidence="1">
    <location>
        <begin position="26"/>
        <end position="38"/>
    </location>
</feature>
<reference evidence="2 3" key="1">
    <citation type="submission" date="2023-10" db="EMBL/GenBank/DDBJ databases">
        <authorList>
            <person name="Maclean D."/>
            <person name="Macfadyen A."/>
        </authorList>
    </citation>
    <scope>NUCLEOTIDE SEQUENCE [LARGE SCALE GENOMIC DNA]</scope>
</reference>
<feature type="region of interest" description="Disordered" evidence="1">
    <location>
        <begin position="68"/>
        <end position="89"/>
    </location>
</feature>
<dbReference type="Proteomes" id="UP001314263">
    <property type="component" value="Unassembled WGS sequence"/>
</dbReference>
<evidence type="ECO:0000256" key="1">
    <source>
        <dbReference type="SAM" id="MobiDB-lite"/>
    </source>
</evidence>
<feature type="compositionally biased region" description="Polar residues" evidence="1">
    <location>
        <begin position="165"/>
        <end position="175"/>
    </location>
</feature>
<sequence>MSPFHQPSGGKNDIDRGFYQPGDEGPFDHTRHTKESEYHSPAYMDLQARGAQLAGQDSAQLYRTEPMTTAVQPKGSCREQGPAEPLPQVPQRIRHPLVFPEGCTITQALKIALGSDTTKTSAPTLATITTSAGADKSANEVVHKQQAMANKASSSSSCTPHSPPTLAQPSLSISHQGIPEAAAAASTSLKPMSAPASASHSSPLDEESASAQSSATFSQMPQKDMKKSRRRRPPPGARKRMAAEAAERAAAGAQLAALAVPRLKAAAAAADGAQAAAHQAAAVAADL</sequence>
<proteinExistence type="predicted"/>
<comment type="caution">
    <text evidence="2">The sequence shown here is derived from an EMBL/GenBank/DDBJ whole genome shotgun (WGS) entry which is preliminary data.</text>
</comment>
<protein>
    <submittedName>
        <fullName evidence="2">Uncharacterized protein</fullName>
    </submittedName>
</protein>
<gene>
    <name evidence="2" type="ORF">CVIRNUC_011161</name>
</gene>
<feature type="region of interest" description="Disordered" evidence="1">
    <location>
        <begin position="143"/>
        <end position="249"/>
    </location>
</feature>
<feature type="compositionally biased region" description="Basic residues" evidence="1">
    <location>
        <begin position="226"/>
        <end position="240"/>
    </location>
</feature>
<feature type="region of interest" description="Disordered" evidence="1">
    <location>
        <begin position="1"/>
        <end position="42"/>
    </location>
</feature>
<keyword evidence="3" id="KW-1185">Reference proteome</keyword>
<dbReference type="AlphaFoldDB" id="A0AAV1IPK6"/>
<evidence type="ECO:0000313" key="3">
    <source>
        <dbReference type="Proteomes" id="UP001314263"/>
    </source>
</evidence>
<organism evidence="2 3">
    <name type="scientific">Coccomyxa viridis</name>
    <dbReference type="NCBI Taxonomy" id="1274662"/>
    <lineage>
        <taxon>Eukaryota</taxon>
        <taxon>Viridiplantae</taxon>
        <taxon>Chlorophyta</taxon>
        <taxon>core chlorophytes</taxon>
        <taxon>Trebouxiophyceae</taxon>
        <taxon>Trebouxiophyceae incertae sedis</taxon>
        <taxon>Coccomyxaceae</taxon>
        <taxon>Coccomyxa</taxon>
    </lineage>
</organism>